<evidence type="ECO:0000313" key="2">
    <source>
        <dbReference type="Proteomes" id="UP000324222"/>
    </source>
</evidence>
<proteinExistence type="predicted"/>
<keyword evidence="2" id="KW-1185">Reference proteome</keyword>
<comment type="caution">
    <text evidence="1">The sequence shown here is derived from an EMBL/GenBank/DDBJ whole genome shotgun (WGS) entry which is preliminary data.</text>
</comment>
<accession>A0A5B7DLI9</accession>
<dbReference type="AlphaFoldDB" id="A0A5B7DLI9"/>
<dbReference type="Proteomes" id="UP000324222">
    <property type="component" value="Unassembled WGS sequence"/>
</dbReference>
<reference evidence="1 2" key="1">
    <citation type="submission" date="2019-05" db="EMBL/GenBank/DDBJ databases">
        <title>Another draft genome of Portunus trituberculatus and its Hox gene families provides insights of decapod evolution.</title>
        <authorList>
            <person name="Jeong J.-H."/>
            <person name="Song I."/>
            <person name="Kim S."/>
            <person name="Choi T."/>
            <person name="Kim D."/>
            <person name="Ryu S."/>
            <person name="Kim W."/>
        </authorList>
    </citation>
    <scope>NUCLEOTIDE SEQUENCE [LARGE SCALE GENOMIC DNA]</scope>
    <source>
        <tissue evidence="1">Muscle</tissue>
    </source>
</reference>
<sequence length="60" mass="6843">MCFSRRMTFKVDPDTHIDSLEKAEDNVLEGTSHWSCKIATTENFAQVKATHEVNLPDSYP</sequence>
<dbReference type="EMBL" id="VSRR010001087">
    <property type="protein sequence ID" value="MPC22431.1"/>
    <property type="molecule type" value="Genomic_DNA"/>
</dbReference>
<evidence type="ECO:0000313" key="1">
    <source>
        <dbReference type="EMBL" id="MPC22431.1"/>
    </source>
</evidence>
<name>A0A5B7DLI9_PORTR</name>
<gene>
    <name evidence="1" type="ORF">E2C01_015445</name>
</gene>
<protein>
    <submittedName>
        <fullName evidence="1">Uncharacterized protein</fullName>
    </submittedName>
</protein>
<organism evidence="1 2">
    <name type="scientific">Portunus trituberculatus</name>
    <name type="common">Swimming crab</name>
    <name type="synonym">Neptunus trituberculatus</name>
    <dbReference type="NCBI Taxonomy" id="210409"/>
    <lineage>
        <taxon>Eukaryota</taxon>
        <taxon>Metazoa</taxon>
        <taxon>Ecdysozoa</taxon>
        <taxon>Arthropoda</taxon>
        <taxon>Crustacea</taxon>
        <taxon>Multicrustacea</taxon>
        <taxon>Malacostraca</taxon>
        <taxon>Eumalacostraca</taxon>
        <taxon>Eucarida</taxon>
        <taxon>Decapoda</taxon>
        <taxon>Pleocyemata</taxon>
        <taxon>Brachyura</taxon>
        <taxon>Eubrachyura</taxon>
        <taxon>Portunoidea</taxon>
        <taxon>Portunidae</taxon>
        <taxon>Portuninae</taxon>
        <taxon>Portunus</taxon>
    </lineage>
</organism>